<dbReference type="SUPFAM" id="SSF56024">
    <property type="entry name" value="Phospholipase D/nuclease"/>
    <property type="match status" value="2"/>
</dbReference>
<reference evidence="7 8" key="1">
    <citation type="journal article" date="2024" name="Chem. Sci.">
        <title>Discovery of megapolipeptins by genome mining of a Burkholderiales bacteria collection.</title>
        <authorList>
            <person name="Paulo B.S."/>
            <person name="Recchia M.J.J."/>
            <person name="Lee S."/>
            <person name="Fergusson C.H."/>
            <person name="Romanowski S.B."/>
            <person name="Hernandez A."/>
            <person name="Krull N."/>
            <person name="Liu D.Y."/>
            <person name="Cavanagh H."/>
            <person name="Bos A."/>
            <person name="Gray C.A."/>
            <person name="Murphy B.T."/>
            <person name="Linington R.G."/>
            <person name="Eustaquio A.S."/>
        </authorList>
    </citation>
    <scope>NUCLEOTIDE SEQUENCE [LARGE SCALE GENOMIC DNA]</scope>
    <source>
        <strain evidence="7 8">RL21-008-BIB-A</strain>
    </source>
</reference>
<organism evidence="7 8">
    <name type="scientific">Herbaspirillum lusitanum</name>
    <dbReference type="NCBI Taxonomy" id="213312"/>
    <lineage>
        <taxon>Bacteria</taxon>
        <taxon>Pseudomonadati</taxon>
        <taxon>Pseudomonadota</taxon>
        <taxon>Betaproteobacteria</taxon>
        <taxon>Burkholderiales</taxon>
        <taxon>Oxalobacteraceae</taxon>
        <taxon>Herbaspirillum</taxon>
    </lineage>
</organism>
<comment type="catalytic activity">
    <reaction evidence="1">
        <text>a 1,2-diacyl-sn-glycero-3-phosphocholine + H2O = a 1,2-diacyl-sn-glycero-3-phosphate + choline + H(+)</text>
        <dbReference type="Rhea" id="RHEA:14445"/>
        <dbReference type="ChEBI" id="CHEBI:15354"/>
        <dbReference type="ChEBI" id="CHEBI:15377"/>
        <dbReference type="ChEBI" id="CHEBI:15378"/>
        <dbReference type="ChEBI" id="CHEBI:57643"/>
        <dbReference type="ChEBI" id="CHEBI:58608"/>
        <dbReference type="EC" id="3.1.4.4"/>
    </reaction>
</comment>
<evidence type="ECO:0000256" key="2">
    <source>
        <dbReference type="ARBA" id="ARBA00022737"/>
    </source>
</evidence>
<evidence type="ECO:0000256" key="4">
    <source>
        <dbReference type="ARBA" id="ARBA00023098"/>
    </source>
</evidence>
<dbReference type="Gene3D" id="3.30.870.10">
    <property type="entry name" value="Endonuclease Chain A"/>
    <property type="match status" value="2"/>
</dbReference>
<keyword evidence="4" id="KW-0443">Lipid metabolism</keyword>
<gene>
    <name evidence="7" type="ORF">PQR62_23135</name>
</gene>
<evidence type="ECO:0000256" key="3">
    <source>
        <dbReference type="ARBA" id="ARBA00022801"/>
    </source>
</evidence>
<evidence type="ECO:0000256" key="1">
    <source>
        <dbReference type="ARBA" id="ARBA00000798"/>
    </source>
</evidence>
<dbReference type="InterPro" id="IPR001736">
    <property type="entry name" value="PLipase_D/transphosphatidylase"/>
</dbReference>
<feature type="domain" description="PLD phosphodiesterase" evidence="6">
    <location>
        <begin position="568"/>
        <end position="595"/>
    </location>
</feature>
<protein>
    <submittedName>
        <fullName evidence="7">Phospholipase D-like domain-containing protein</fullName>
    </submittedName>
</protein>
<keyword evidence="8" id="KW-1185">Reference proteome</keyword>
<feature type="coiled-coil region" evidence="5">
    <location>
        <begin position="467"/>
        <end position="537"/>
    </location>
</feature>
<dbReference type="SMART" id="SM00155">
    <property type="entry name" value="PLDc"/>
    <property type="match status" value="2"/>
</dbReference>
<accession>A0ABW9AF36</accession>
<keyword evidence="3" id="KW-0378">Hydrolase</keyword>
<proteinExistence type="predicted"/>
<dbReference type="PANTHER" id="PTHR18896:SF76">
    <property type="entry name" value="PHOSPHOLIPASE"/>
    <property type="match status" value="1"/>
</dbReference>
<dbReference type="Proteomes" id="UP001629246">
    <property type="component" value="Unassembled WGS sequence"/>
</dbReference>
<evidence type="ECO:0000313" key="8">
    <source>
        <dbReference type="Proteomes" id="UP001629246"/>
    </source>
</evidence>
<dbReference type="RefSeq" id="WP_408160429.1">
    <property type="nucleotide sequence ID" value="NZ_JAQQFM010000013.1"/>
</dbReference>
<dbReference type="InterPro" id="IPR015679">
    <property type="entry name" value="PLipase_D_fam"/>
</dbReference>
<dbReference type="EMBL" id="JAQQFM010000013">
    <property type="protein sequence ID" value="MFL9927186.1"/>
    <property type="molecule type" value="Genomic_DNA"/>
</dbReference>
<dbReference type="Pfam" id="PF13091">
    <property type="entry name" value="PLDc_2"/>
    <property type="match status" value="1"/>
</dbReference>
<dbReference type="InterPro" id="IPR025202">
    <property type="entry name" value="PLD-like_dom"/>
</dbReference>
<keyword evidence="5" id="KW-0175">Coiled coil</keyword>
<dbReference type="PANTHER" id="PTHR18896">
    <property type="entry name" value="PHOSPHOLIPASE D"/>
    <property type="match status" value="1"/>
</dbReference>
<sequence length="676" mass="76913">MSQLRPIISPLALFCTRQVTVSLPWFVQATEYNPALATFKPLVNGEETFGAVYDAIAAARKSVDILCWGFQPSMYFKRGPGNKSLSIGELLVRKGAEGVKVRLLCWADDLPLAAWSENMAPGDNLATVIKPHMPDALFSSGSPVQRDYQTTAQLEFDRQWYAIANLNNARSDLQGKIARQQAQVRSLWSEQSTAGFRNIEMATRGFDLLDRYEIAYRTRLYGKDIQRSSGDKNQQSLIMALEPTHHQKTVLIDYEMPEHSLGFVMGHNMLDAYWDKDSHSAVRMHPRVGRNGLTPRQDISSRVSGPVLAGLNHNFCQAWDKATGQNLEKQREPIRKQIELRDKFDTRTMAQLLRTQSQIDIGEMVKKGRWHEAKQDIEAMYMQALNNATKYIYIENQYFRFPPLVEKIKAAVQRQVLCGRDPGKHGPIHLFVVTNDNDEGMGPGTVNTYRMLNALGRANFIPAVAELERKDEKKAELEKQYEAAVIEERQAQQEIVNAYRLTDNIRVAELKPEMKAAKEKQARAKAKQVELRKQMEEPVGAILPQEIPGLKVHICSLVAPDSPPDKWQYVYIHSKLMIIDDVFMTLGSANINTRSMMVDSEMNICHENAAISHPLRTRLWNLHTNGLGAQDDVAEAFRKWEHVATRNTELREERNSQPYASLVQFRYESANRSRSD</sequence>
<name>A0ABW9AF36_9BURK</name>
<comment type="caution">
    <text evidence="7">The sequence shown here is derived from an EMBL/GenBank/DDBJ whole genome shotgun (WGS) entry which is preliminary data.</text>
</comment>
<evidence type="ECO:0000313" key="7">
    <source>
        <dbReference type="EMBL" id="MFL9927186.1"/>
    </source>
</evidence>
<dbReference type="PROSITE" id="PS50035">
    <property type="entry name" value="PLD"/>
    <property type="match status" value="1"/>
</dbReference>
<evidence type="ECO:0000256" key="5">
    <source>
        <dbReference type="SAM" id="Coils"/>
    </source>
</evidence>
<keyword evidence="2" id="KW-0677">Repeat</keyword>
<evidence type="ECO:0000259" key="6">
    <source>
        <dbReference type="PROSITE" id="PS50035"/>
    </source>
</evidence>